<evidence type="ECO:0000313" key="4">
    <source>
        <dbReference type="EMBL" id="TKA91457.1"/>
    </source>
</evidence>
<dbReference type="STRING" id="653930.SAMN05216589_1443"/>
<dbReference type="Proteomes" id="UP000186599">
    <property type="component" value="Unassembled WGS sequence"/>
</dbReference>
<dbReference type="AlphaFoldDB" id="A0A1I4IS05"/>
<evidence type="ECO:0000313" key="6">
    <source>
        <dbReference type="Proteomes" id="UP000186904"/>
    </source>
</evidence>
<evidence type="ECO:0000313" key="7">
    <source>
        <dbReference type="Proteomes" id="UP000305198"/>
    </source>
</evidence>
<feature type="transmembrane region" description="Helical" evidence="1">
    <location>
        <begin position="35"/>
        <end position="51"/>
    </location>
</feature>
<dbReference type="EMBL" id="SWAV01000003">
    <property type="protein sequence ID" value="TKA91457.1"/>
    <property type="molecule type" value="Genomic_DNA"/>
</dbReference>
<organism evidence="3 5">
    <name type="scientific">Halopseudomonas bauzanensis</name>
    <dbReference type="NCBI Taxonomy" id="653930"/>
    <lineage>
        <taxon>Bacteria</taxon>
        <taxon>Pseudomonadati</taxon>
        <taxon>Pseudomonadota</taxon>
        <taxon>Gammaproteobacteria</taxon>
        <taxon>Pseudomonadales</taxon>
        <taxon>Pseudomonadaceae</taxon>
        <taxon>Halopseudomonas</taxon>
    </lineage>
</organism>
<name>A0A1I4IS05_9GAMM</name>
<dbReference type="Proteomes" id="UP000305198">
    <property type="component" value="Unassembled WGS sequence"/>
</dbReference>
<keyword evidence="1" id="KW-0472">Membrane</keyword>
<feature type="transmembrane region" description="Helical" evidence="1">
    <location>
        <begin position="114"/>
        <end position="131"/>
    </location>
</feature>
<feature type="transmembrane region" description="Helical" evidence="1">
    <location>
        <begin position="87"/>
        <end position="108"/>
    </location>
</feature>
<gene>
    <name evidence="4" type="ORF">FA869_10120</name>
    <name evidence="3" type="ORF">SAMN04487855_0185</name>
    <name evidence="2" type="ORF">SAMN05216589_1443</name>
</gene>
<evidence type="ECO:0000313" key="3">
    <source>
        <dbReference type="EMBL" id="SFL57142.1"/>
    </source>
</evidence>
<keyword evidence="1" id="KW-1133">Transmembrane helix</keyword>
<evidence type="ECO:0000256" key="1">
    <source>
        <dbReference type="SAM" id="Phobius"/>
    </source>
</evidence>
<dbReference type="EMBL" id="FOGN01000001">
    <property type="protein sequence ID" value="SER73325.1"/>
    <property type="molecule type" value="Genomic_DNA"/>
</dbReference>
<reference evidence="5 6" key="1">
    <citation type="submission" date="2016-10" db="EMBL/GenBank/DDBJ databases">
        <authorList>
            <person name="de Groot N.N."/>
        </authorList>
    </citation>
    <scope>NUCLEOTIDE SEQUENCE [LARGE SCALE GENOMIC DNA]</scope>
    <source>
        <strain evidence="3 5">CGMCC 1.9095</strain>
        <strain evidence="2 6">DSM 22558</strain>
    </source>
</reference>
<evidence type="ECO:0000313" key="2">
    <source>
        <dbReference type="EMBL" id="SER73325.1"/>
    </source>
</evidence>
<keyword evidence="5" id="KW-1185">Reference proteome</keyword>
<feature type="transmembrane region" description="Helical" evidence="1">
    <location>
        <begin position="138"/>
        <end position="155"/>
    </location>
</feature>
<dbReference type="EMBL" id="FOUA01000001">
    <property type="protein sequence ID" value="SFL57142.1"/>
    <property type="molecule type" value="Genomic_DNA"/>
</dbReference>
<reference evidence="4 7" key="2">
    <citation type="submission" date="2019-04" db="EMBL/GenBank/DDBJ databases">
        <title>Crypto-aerobic microbial life in anoxic (sulfidic) marine sediments.</title>
        <authorList>
            <person name="Bhattacharya S."/>
            <person name="Roy C."/>
            <person name="Mondal N."/>
            <person name="Sarkar J."/>
            <person name="Mandal S."/>
            <person name="Rameez M.J."/>
            <person name="Ghosh W."/>
        </authorList>
    </citation>
    <scope>NUCLEOTIDE SEQUENCE [LARGE SCALE GENOMIC DNA]</scope>
    <source>
        <strain evidence="4 7">SBBB</strain>
    </source>
</reference>
<evidence type="ECO:0000313" key="5">
    <source>
        <dbReference type="Proteomes" id="UP000186599"/>
    </source>
</evidence>
<dbReference type="RefSeq" id="WP_074778633.1">
    <property type="nucleotide sequence ID" value="NZ_FOGN01000001.1"/>
</dbReference>
<protein>
    <submittedName>
        <fullName evidence="3">Uncharacterized protein</fullName>
    </submittedName>
</protein>
<accession>A0A1I4IS05</accession>
<proteinExistence type="predicted"/>
<feature type="transmembrane region" description="Helical" evidence="1">
    <location>
        <begin position="57"/>
        <end position="75"/>
    </location>
</feature>
<dbReference type="OrthoDB" id="6889884at2"/>
<keyword evidence="1" id="KW-0812">Transmembrane</keyword>
<dbReference type="Proteomes" id="UP000186904">
    <property type="component" value="Unassembled WGS sequence"/>
</dbReference>
<sequence>MTTTVEEAAQALREIDLIRHRAAGFQDYQAESGQLLLWGLAYVVGFALTACFRDYLIPIWVVVVLVTIGVGTWMASRTGADGARVAWRYLAVIGTFLLFCLALNIVFWPLTPEQGAMLAPMLLAALYILRGIQLRPRYMVIGLLLGTLCLGGYILLLPVFWPWMTLACGGTLIVSGLWLRAL</sequence>